<keyword evidence="2" id="KW-1185">Reference proteome</keyword>
<accession>A0AAW2E5P1</accession>
<proteinExistence type="predicted"/>
<dbReference type="EMBL" id="JADYXP020000029">
    <property type="protein sequence ID" value="KAL0098998.1"/>
    <property type="molecule type" value="Genomic_DNA"/>
</dbReference>
<protein>
    <recommendedName>
        <fullName evidence="3">Ribosomal protein L20</fullName>
    </recommendedName>
</protein>
<evidence type="ECO:0008006" key="3">
    <source>
        <dbReference type="Google" id="ProtNLM"/>
    </source>
</evidence>
<dbReference type="AlphaFoldDB" id="A0AAW2E5P1"/>
<name>A0AAW2E5P1_9HYME</name>
<evidence type="ECO:0000313" key="2">
    <source>
        <dbReference type="Proteomes" id="UP001430953"/>
    </source>
</evidence>
<evidence type="ECO:0000313" key="1">
    <source>
        <dbReference type="EMBL" id="KAL0098998.1"/>
    </source>
</evidence>
<gene>
    <name evidence="1" type="ORF">PUN28_020205</name>
</gene>
<dbReference type="Proteomes" id="UP001430953">
    <property type="component" value="Unassembled WGS sequence"/>
</dbReference>
<sequence>MSETIPALPYSYKRKFNHDISVRSYVKKKKIKTLLLYKSTLIYTMDLFKKRLVQQLLRFGHVWISQYFVSRIRGTVVRCIYTWREALSCLLISDNNIETIKQINKKFSYITIFNTFRNTKGPVYNRNNLNSVALQYGRSFNERGLRLNSIGI</sequence>
<comment type="caution">
    <text evidence="1">The sequence shown here is derived from an EMBL/GenBank/DDBJ whole genome shotgun (WGS) entry which is preliminary data.</text>
</comment>
<organism evidence="1 2">
    <name type="scientific">Cardiocondyla obscurior</name>
    <dbReference type="NCBI Taxonomy" id="286306"/>
    <lineage>
        <taxon>Eukaryota</taxon>
        <taxon>Metazoa</taxon>
        <taxon>Ecdysozoa</taxon>
        <taxon>Arthropoda</taxon>
        <taxon>Hexapoda</taxon>
        <taxon>Insecta</taxon>
        <taxon>Pterygota</taxon>
        <taxon>Neoptera</taxon>
        <taxon>Endopterygota</taxon>
        <taxon>Hymenoptera</taxon>
        <taxon>Apocrita</taxon>
        <taxon>Aculeata</taxon>
        <taxon>Formicoidea</taxon>
        <taxon>Formicidae</taxon>
        <taxon>Myrmicinae</taxon>
        <taxon>Cardiocondyla</taxon>
    </lineage>
</organism>
<reference evidence="1 2" key="1">
    <citation type="submission" date="2023-03" db="EMBL/GenBank/DDBJ databases">
        <title>High recombination rates correlate with genetic variation in Cardiocondyla obscurior ants.</title>
        <authorList>
            <person name="Errbii M."/>
        </authorList>
    </citation>
    <scope>NUCLEOTIDE SEQUENCE [LARGE SCALE GENOMIC DNA]</scope>
    <source>
        <strain evidence="1">Alpha-2009</strain>
        <tissue evidence="1">Whole body</tissue>
    </source>
</reference>